<dbReference type="InterPro" id="IPR006638">
    <property type="entry name" value="Elp3/MiaA/NifB-like_rSAM"/>
</dbReference>
<dbReference type="SFLD" id="SFLDG01082">
    <property type="entry name" value="B12-binding_domain_containing"/>
    <property type="match status" value="1"/>
</dbReference>
<feature type="binding site" evidence="17">
    <location>
        <position position="64"/>
    </location>
    <ligand>
        <name>[4Fe-4S] cluster</name>
        <dbReference type="ChEBI" id="CHEBI:49883"/>
        <note>4Fe-4S-S-AdoMet</note>
    </ligand>
</feature>
<evidence type="ECO:0000256" key="10">
    <source>
        <dbReference type="ARBA" id="ARBA00023004"/>
    </source>
</evidence>
<comment type="catalytic activity">
    <reaction evidence="14 15">
        <text>coproporphyrinogen III + 2 S-adenosyl-L-methionine = protoporphyrinogen IX + 2 5'-deoxyadenosine + 2 L-methionine + 2 CO2</text>
        <dbReference type="Rhea" id="RHEA:15425"/>
        <dbReference type="ChEBI" id="CHEBI:16526"/>
        <dbReference type="ChEBI" id="CHEBI:17319"/>
        <dbReference type="ChEBI" id="CHEBI:57307"/>
        <dbReference type="ChEBI" id="CHEBI:57309"/>
        <dbReference type="ChEBI" id="CHEBI:57844"/>
        <dbReference type="ChEBI" id="CHEBI:59789"/>
        <dbReference type="EC" id="1.3.98.3"/>
    </reaction>
</comment>
<name>A0A7W8UAX4_9HYPH</name>
<evidence type="ECO:0000256" key="5">
    <source>
        <dbReference type="ARBA" id="ARBA00022485"/>
    </source>
</evidence>
<dbReference type="GO" id="GO:0051989">
    <property type="term" value="F:coproporphyrinogen dehydrogenase activity"/>
    <property type="evidence" value="ECO:0007669"/>
    <property type="project" value="UniProtKB-EC"/>
</dbReference>
<dbReference type="InterPro" id="IPR007197">
    <property type="entry name" value="rSAM"/>
</dbReference>
<feature type="domain" description="Radical SAM core" evidence="18">
    <location>
        <begin position="42"/>
        <end position="279"/>
    </location>
</feature>
<comment type="function">
    <text evidence="13">Involved in the heme biosynthesis. Catalyzes the anaerobic oxidative decarboxylation of propionate groups of rings A and B of coproporphyrinogen III to yield the vinyl groups in protoporphyrinogen IX.</text>
</comment>
<keyword evidence="7 15" id="KW-0949">S-adenosyl-L-methionine</keyword>
<evidence type="ECO:0000259" key="18">
    <source>
        <dbReference type="PROSITE" id="PS51918"/>
    </source>
</evidence>
<feature type="binding site" evidence="17">
    <location>
        <position position="61"/>
    </location>
    <ligand>
        <name>[4Fe-4S] cluster</name>
        <dbReference type="ChEBI" id="CHEBI:49883"/>
        <note>4Fe-4S-S-AdoMet</note>
    </ligand>
</feature>
<feature type="binding site" evidence="16">
    <location>
        <position position="168"/>
    </location>
    <ligand>
        <name>S-adenosyl-L-methionine</name>
        <dbReference type="ChEBI" id="CHEBI:59789"/>
        <label>2</label>
    </ligand>
</feature>
<evidence type="ECO:0000256" key="16">
    <source>
        <dbReference type="PIRSR" id="PIRSR000167-1"/>
    </source>
</evidence>
<dbReference type="NCBIfam" id="TIGR00538">
    <property type="entry name" value="hemN"/>
    <property type="match status" value="1"/>
</dbReference>
<sequence length="450" mass="49071">MSQAIMEKYGEARLPRYTSYPTAPHFAAMPDKTIYADWIASIPSGERTSLYLHIPFCRSMCWYCGCHTTITQRDRPIMDYLEVLHREIELVAQLRNQSLSVGEIHFGGGTPTIIQPVEFIALMDAIRSRLGCAPALNTAVEIDPRTLSGEMAAALGQAGVTRASLGVQSFDPVVQKAINRIQSVEVTALAVEHLRKAGVTRLNFDLIYGLPHQTVESCVATVEAAVAMRPDRFAVFGYAHIPAFKKHQRMIDEAALPDAHLRAEQAEAIAKALVTAGYARIGLDHFALPDDELSVAQMSGRLHRNFQGYTTDDCKTLIGLGASAIGKFAQGCAQNEVPPGLYADRVAAGELAIAKGYHLTPEDRFRAELIERVMCDFTVDVAAIAGRHGFDPELVLENNPKLDELLGDGLVLVAGGAVLVNEQYRFIVRSVAAAFDAYLGKEGRTFSKVA</sequence>
<protein>
    <recommendedName>
        <fullName evidence="15">Coproporphyrinogen-III oxidase</fullName>
        <ecNumber evidence="15">1.3.98.3</ecNumber>
    </recommendedName>
</protein>
<organism evidence="19 20">
    <name type="scientific">Rhizobium giardinii</name>
    <dbReference type="NCBI Taxonomy" id="56731"/>
    <lineage>
        <taxon>Bacteria</taxon>
        <taxon>Pseudomonadati</taxon>
        <taxon>Pseudomonadota</taxon>
        <taxon>Alphaproteobacteria</taxon>
        <taxon>Hyphomicrobiales</taxon>
        <taxon>Rhizobiaceae</taxon>
        <taxon>Rhizobium/Agrobacterium group</taxon>
        <taxon>Rhizobium</taxon>
    </lineage>
</organism>
<dbReference type="SFLD" id="SFLDS00029">
    <property type="entry name" value="Radical_SAM"/>
    <property type="match status" value="1"/>
</dbReference>
<comment type="caution">
    <text evidence="19">The sequence shown here is derived from an EMBL/GenBank/DDBJ whole genome shotgun (WGS) entry which is preliminary data.</text>
</comment>
<dbReference type="Gene3D" id="3.80.30.20">
    <property type="entry name" value="tm_1862 like domain"/>
    <property type="match status" value="1"/>
</dbReference>
<keyword evidence="5 15" id="KW-0004">4Fe-4S</keyword>
<feature type="binding site" evidence="16">
    <location>
        <position position="239"/>
    </location>
    <ligand>
        <name>S-adenosyl-L-methionine</name>
        <dbReference type="ChEBI" id="CHEBI:59789"/>
        <label>2</label>
    </ligand>
</feature>
<evidence type="ECO:0000256" key="12">
    <source>
        <dbReference type="ARBA" id="ARBA00023244"/>
    </source>
</evidence>
<evidence type="ECO:0000256" key="14">
    <source>
        <dbReference type="ARBA" id="ARBA00048321"/>
    </source>
</evidence>
<dbReference type="PROSITE" id="PS51918">
    <property type="entry name" value="RADICAL_SAM"/>
    <property type="match status" value="1"/>
</dbReference>
<dbReference type="RefSeq" id="WP_026203675.1">
    <property type="nucleotide sequence ID" value="NZ_JACHBK010000005.1"/>
</dbReference>
<evidence type="ECO:0000256" key="7">
    <source>
        <dbReference type="ARBA" id="ARBA00022691"/>
    </source>
</evidence>
<dbReference type="InterPro" id="IPR034505">
    <property type="entry name" value="Coproporphyrinogen-III_oxidase"/>
</dbReference>
<keyword evidence="12 15" id="KW-0627">Porphyrin biosynthesis</keyword>
<dbReference type="AlphaFoldDB" id="A0A7W8UAX4"/>
<evidence type="ECO:0000256" key="8">
    <source>
        <dbReference type="ARBA" id="ARBA00022723"/>
    </source>
</evidence>
<feature type="binding site" evidence="16">
    <location>
        <position position="325"/>
    </location>
    <ligand>
        <name>S-adenosyl-L-methionine</name>
        <dbReference type="ChEBI" id="CHEBI:59789"/>
        <label>1</label>
    </ligand>
</feature>
<keyword evidence="11 15" id="KW-0411">Iron-sulfur</keyword>
<dbReference type="EC" id="1.3.98.3" evidence="15"/>
<dbReference type="UniPathway" id="UPA00251">
    <property type="reaction ID" value="UER00323"/>
</dbReference>
<proteinExistence type="inferred from homology"/>
<evidence type="ECO:0000256" key="15">
    <source>
        <dbReference type="PIRNR" id="PIRNR000167"/>
    </source>
</evidence>
<dbReference type="Gene3D" id="1.10.10.920">
    <property type="match status" value="1"/>
</dbReference>
<keyword evidence="20" id="KW-1185">Reference proteome</keyword>
<evidence type="ECO:0000256" key="13">
    <source>
        <dbReference type="ARBA" id="ARBA00024295"/>
    </source>
</evidence>
<dbReference type="GO" id="GO:0051539">
    <property type="term" value="F:4 iron, 4 sulfur cluster binding"/>
    <property type="evidence" value="ECO:0007669"/>
    <property type="project" value="UniProtKB-KW"/>
</dbReference>
<keyword evidence="10 15" id="KW-0408">Iron</keyword>
<gene>
    <name evidence="19" type="ORF">GGD55_002745</name>
</gene>
<comment type="cofactor">
    <cofactor evidence="15 17">
        <name>[4Fe-4S] cluster</name>
        <dbReference type="ChEBI" id="CHEBI:49883"/>
    </cofactor>
    <text evidence="15 17">Binds 1 [4Fe-4S] cluster. The cluster is coordinated with 3 cysteines and an exchangeable S-adenosyl-L-methionine.</text>
</comment>
<evidence type="ECO:0000256" key="1">
    <source>
        <dbReference type="ARBA" id="ARBA00004496"/>
    </source>
</evidence>
<evidence type="ECO:0000313" key="19">
    <source>
        <dbReference type="EMBL" id="MBB5536041.1"/>
    </source>
</evidence>
<feature type="binding site" evidence="17">
    <location>
        <position position="57"/>
    </location>
    <ligand>
        <name>[4Fe-4S] cluster</name>
        <dbReference type="ChEBI" id="CHEBI:49883"/>
        <note>4Fe-4S-S-AdoMet</note>
    </ligand>
</feature>
<feature type="binding site" evidence="16">
    <location>
        <position position="141"/>
    </location>
    <ligand>
        <name>S-adenosyl-L-methionine</name>
        <dbReference type="ChEBI" id="CHEBI:59789"/>
        <label>1</label>
    </ligand>
</feature>
<evidence type="ECO:0000256" key="17">
    <source>
        <dbReference type="PIRSR" id="PIRSR000167-2"/>
    </source>
</evidence>
<dbReference type="SMART" id="SM00729">
    <property type="entry name" value="Elp3"/>
    <property type="match status" value="1"/>
</dbReference>
<dbReference type="PANTHER" id="PTHR13932:SF6">
    <property type="entry name" value="OXYGEN-INDEPENDENT COPROPORPHYRINOGEN III OXIDASE"/>
    <property type="match status" value="1"/>
</dbReference>
<accession>A0A7W8UAX4</accession>
<keyword evidence="8 15" id="KW-0479">Metal-binding</keyword>
<evidence type="ECO:0000256" key="4">
    <source>
        <dbReference type="ARBA" id="ARBA00011245"/>
    </source>
</evidence>
<dbReference type="SUPFAM" id="SSF102114">
    <property type="entry name" value="Radical SAM enzymes"/>
    <property type="match status" value="1"/>
</dbReference>
<evidence type="ECO:0000313" key="20">
    <source>
        <dbReference type="Proteomes" id="UP000585507"/>
    </source>
</evidence>
<feature type="binding site" evidence="16">
    <location>
        <begin position="63"/>
        <end position="65"/>
    </location>
    <ligand>
        <name>S-adenosyl-L-methionine</name>
        <dbReference type="ChEBI" id="CHEBI:59789"/>
        <label>2</label>
    </ligand>
</feature>
<dbReference type="Pfam" id="PF04055">
    <property type="entry name" value="Radical_SAM"/>
    <property type="match status" value="1"/>
</dbReference>
<feature type="binding site" evidence="16">
    <location>
        <position position="51"/>
    </location>
    <ligand>
        <name>S-adenosyl-L-methionine</name>
        <dbReference type="ChEBI" id="CHEBI:59789"/>
        <label>1</label>
    </ligand>
</feature>
<dbReference type="InterPro" id="IPR058240">
    <property type="entry name" value="rSAM_sf"/>
</dbReference>
<comment type="similarity">
    <text evidence="3 15">Belongs to the anaerobic coproporphyrinogen-III oxidase family.</text>
</comment>
<feature type="binding site" evidence="16">
    <location>
        <position position="108"/>
    </location>
    <ligand>
        <name>S-adenosyl-L-methionine</name>
        <dbReference type="ChEBI" id="CHEBI:59789"/>
        <label>1</label>
    </ligand>
</feature>
<keyword evidence="9 15" id="KW-0560">Oxidoreductase</keyword>
<evidence type="ECO:0000256" key="2">
    <source>
        <dbReference type="ARBA" id="ARBA00004785"/>
    </source>
</evidence>
<feature type="binding site" evidence="16">
    <location>
        <position position="205"/>
    </location>
    <ligand>
        <name>S-adenosyl-L-methionine</name>
        <dbReference type="ChEBI" id="CHEBI:59789"/>
        <label>2</label>
    </ligand>
</feature>
<evidence type="ECO:0000256" key="11">
    <source>
        <dbReference type="ARBA" id="ARBA00023014"/>
    </source>
</evidence>
<comment type="subunit">
    <text evidence="4">Monomer.</text>
</comment>
<dbReference type="InterPro" id="IPR004558">
    <property type="entry name" value="Coprogen_oxidase_HemN"/>
</dbReference>
<comment type="subcellular location">
    <subcellularLocation>
        <location evidence="1 15">Cytoplasm</location>
    </subcellularLocation>
</comment>
<reference evidence="19 20" key="1">
    <citation type="submission" date="2020-08" db="EMBL/GenBank/DDBJ databases">
        <title>Genomic Encyclopedia of Type Strains, Phase IV (KMG-V): Genome sequencing to study the core and pangenomes of soil and plant-associated prokaryotes.</title>
        <authorList>
            <person name="Whitman W."/>
        </authorList>
    </citation>
    <scope>NUCLEOTIDE SEQUENCE [LARGE SCALE GENOMIC DNA]</scope>
    <source>
        <strain evidence="19 20">SEMIA 4084</strain>
    </source>
</reference>
<dbReference type="PANTHER" id="PTHR13932">
    <property type="entry name" value="COPROPORPHYRINIGEN III OXIDASE"/>
    <property type="match status" value="1"/>
</dbReference>
<keyword evidence="6 15" id="KW-0963">Cytoplasm</keyword>
<dbReference type="Proteomes" id="UP000585507">
    <property type="component" value="Unassembled WGS sequence"/>
</dbReference>
<dbReference type="EMBL" id="JACHBK010000005">
    <property type="protein sequence ID" value="MBB5536041.1"/>
    <property type="molecule type" value="Genomic_DNA"/>
</dbReference>
<feature type="binding site" evidence="16">
    <location>
        <position position="180"/>
    </location>
    <ligand>
        <name>S-adenosyl-L-methionine</name>
        <dbReference type="ChEBI" id="CHEBI:59789"/>
        <label>2</label>
    </ligand>
</feature>
<dbReference type="GO" id="GO:0004109">
    <property type="term" value="F:coproporphyrinogen oxidase activity"/>
    <property type="evidence" value="ECO:0007669"/>
    <property type="project" value="InterPro"/>
</dbReference>
<evidence type="ECO:0000256" key="9">
    <source>
        <dbReference type="ARBA" id="ARBA00023002"/>
    </source>
</evidence>
<dbReference type="SFLD" id="SFLDG01065">
    <property type="entry name" value="anaerobic_coproporphyrinogen-I"/>
    <property type="match status" value="1"/>
</dbReference>
<comment type="pathway">
    <text evidence="2 15">Porphyrin-containing compound metabolism; protoporphyrin-IX biosynthesis; protoporphyrinogen-IX from coproporphyrinogen-III (AdoMet route): step 1/1.</text>
</comment>
<dbReference type="InterPro" id="IPR023404">
    <property type="entry name" value="rSAM_horseshoe"/>
</dbReference>
<feature type="binding site" evidence="16">
    <location>
        <begin position="109"/>
        <end position="110"/>
    </location>
    <ligand>
        <name>S-adenosyl-L-methionine</name>
        <dbReference type="ChEBI" id="CHEBI:59789"/>
        <label>2</label>
    </ligand>
</feature>
<dbReference type="PIRSF" id="PIRSF000167">
    <property type="entry name" value="HemN"/>
    <property type="match status" value="1"/>
</dbReference>
<dbReference type="GO" id="GO:0006782">
    <property type="term" value="P:protoporphyrinogen IX biosynthetic process"/>
    <property type="evidence" value="ECO:0007669"/>
    <property type="project" value="UniProtKB-UniPathway"/>
</dbReference>
<evidence type="ECO:0000256" key="6">
    <source>
        <dbReference type="ARBA" id="ARBA00022490"/>
    </source>
</evidence>
<dbReference type="GO" id="GO:0046872">
    <property type="term" value="F:metal ion binding"/>
    <property type="evidence" value="ECO:0007669"/>
    <property type="project" value="UniProtKB-KW"/>
</dbReference>
<evidence type="ECO:0000256" key="3">
    <source>
        <dbReference type="ARBA" id="ARBA00005493"/>
    </source>
</evidence>
<dbReference type="GO" id="GO:0005737">
    <property type="term" value="C:cytoplasm"/>
    <property type="evidence" value="ECO:0007669"/>
    <property type="project" value="UniProtKB-SubCell"/>
</dbReference>